<dbReference type="GO" id="GO:0004765">
    <property type="term" value="F:shikimate kinase activity"/>
    <property type="evidence" value="ECO:0007669"/>
    <property type="project" value="UniProtKB-UniRule"/>
</dbReference>
<evidence type="ECO:0000256" key="8">
    <source>
        <dbReference type="ARBA" id="ARBA00022840"/>
    </source>
</evidence>
<comment type="caution">
    <text evidence="12">The sequence shown here is derived from an EMBL/GenBank/DDBJ whole genome shotgun (WGS) entry which is preliminary data.</text>
</comment>
<dbReference type="GO" id="GO:0005829">
    <property type="term" value="C:cytosol"/>
    <property type="evidence" value="ECO:0007669"/>
    <property type="project" value="TreeGrafter"/>
</dbReference>
<keyword evidence="13" id="KW-1185">Reference proteome</keyword>
<dbReference type="GO" id="GO:0000287">
    <property type="term" value="F:magnesium ion binding"/>
    <property type="evidence" value="ECO:0007669"/>
    <property type="project" value="UniProtKB-UniRule"/>
</dbReference>
<evidence type="ECO:0000256" key="7">
    <source>
        <dbReference type="ARBA" id="ARBA00022777"/>
    </source>
</evidence>
<dbReference type="UniPathway" id="UPA00053">
    <property type="reaction ID" value="UER00088"/>
</dbReference>
<dbReference type="PANTHER" id="PTHR21087:SF16">
    <property type="entry name" value="SHIKIMATE KINASE 1, CHLOROPLASTIC"/>
    <property type="match status" value="1"/>
</dbReference>
<name>A0A4R3M3M8_9HYPH</name>
<dbReference type="InterPro" id="IPR027417">
    <property type="entry name" value="P-loop_NTPase"/>
</dbReference>
<gene>
    <name evidence="11" type="primary">aroK</name>
    <name evidence="12" type="ORF">EDC64_102319</name>
</gene>
<dbReference type="Proteomes" id="UP000294664">
    <property type="component" value="Unassembled WGS sequence"/>
</dbReference>
<dbReference type="PANTHER" id="PTHR21087">
    <property type="entry name" value="SHIKIMATE KINASE"/>
    <property type="match status" value="1"/>
</dbReference>
<dbReference type="EMBL" id="SMAI01000002">
    <property type="protein sequence ID" value="TCT06839.1"/>
    <property type="molecule type" value="Genomic_DNA"/>
</dbReference>
<evidence type="ECO:0000313" key="12">
    <source>
        <dbReference type="EMBL" id="TCT06839.1"/>
    </source>
</evidence>
<comment type="subunit">
    <text evidence="11">Monomer.</text>
</comment>
<reference evidence="12 13" key="1">
    <citation type="submission" date="2019-03" db="EMBL/GenBank/DDBJ databases">
        <title>Genomic Encyclopedia of Type Strains, Phase IV (KMG-IV): sequencing the most valuable type-strain genomes for metagenomic binning, comparative biology and taxonomic classification.</title>
        <authorList>
            <person name="Goeker M."/>
        </authorList>
    </citation>
    <scope>NUCLEOTIDE SEQUENCE [LARGE SCALE GENOMIC DNA]</scope>
    <source>
        <strain evidence="12 13">DSM 9035</strain>
    </source>
</reference>
<dbReference type="RefSeq" id="WP_132030309.1">
    <property type="nucleotide sequence ID" value="NZ_SMAI01000002.1"/>
</dbReference>
<feature type="binding site" evidence="11">
    <location>
        <position position="96"/>
    </location>
    <ligand>
        <name>substrate</name>
    </ligand>
</feature>
<keyword evidence="5 11" id="KW-0808">Transferase</keyword>
<evidence type="ECO:0000256" key="5">
    <source>
        <dbReference type="ARBA" id="ARBA00022679"/>
    </source>
</evidence>
<feature type="binding site" evidence="11">
    <location>
        <position position="153"/>
    </location>
    <ligand>
        <name>substrate</name>
    </ligand>
</feature>
<protein>
    <recommendedName>
        <fullName evidence="3 11">Shikimate kinase</fullName>
        <shortName evidence="11">SK</shortName>
        <ecNumber evidence="3 11">2.7.1.71</ecNumber>
    </recommendedName>
</protein>
<comment type="pathway">
    <text evidence="1 11">Metabolic intermediate biosynthesis; chorismate biosynthesis; chorismate from D-erythrose 4-phosphate and phosphoenolpyruvate: step 5/7.</text>
</comment>
<feature type="binding site" evidence="11">
    <location>
        <position position="50"/>
    </location>
    <ligand>
        <name>substrate</name>
    </ligand>
</feature>
<keyword evidence="9 11" id="KW-0057">Aromatic amino acid biosynthesis</keyword>
<evidence type="ECO:0000256" key="9">
    <source>
        <dbReference type="ARBA" id="ARBA00023141"/>
    </source>
</evidence>
<sequence>MSEATDVGADALLARLGQKSLVLVGMPGAGKSSVGRRLAKRLGLPFFDADDEIEKAAGMTIPEIFASRGEAEFRLGEKRVVARLLQSGPNVVATGGGAFMTEETRAAIRAGGISVWLRADLPTLLRRVKKRNDRPLLAQGDAAERLAALLAAREHLYALADLTVDSREVLHDTVVDDVIARAARHLAAPPHPV</sequence>
<evidence type="ECO:0000256" key="2">
    <source>
        <dbReference type="ARBA" id="ARBA00006997"/>
    </source>
</evidence>
<keyword evidence="7 11" id="KW-0418">Kinase</keyword>
<dbReference type="GO" id="GO:0009423">
    <property type="term" value="P:chorismate biosynthetic process"/>
    <property type="evidence" value="ECO:0007669"/>
    <property type="project" value="UniProtKB-UniRule"/>
</dbReference>
<dbReference type="InterPro" id="IPR023000">
    <property type="entry name" value="Shikimate_kinase_CS"/>
</dbReference>
<dbReference type="GO" id="GO:0008652">
    <property type="term" value="P:amino acid biosynthetic process"/>
    <property type="evidence" value="ECO:0007669"/>
    <property type="project" value="UniProtKB-KW"/>
</dbReference>
<keyword evidence="6 11" id="KW-0547">Nucleotide-binding</keyword>
<dbReference type="OrthoDB" id="9800332at2"/>
<dbReference type="HAMAP" id="MF_00109">
    <property type="entry name" value="Shikimate_kinase"/>
    <property type="match status" value="1"/>
</dbReference>
<comment type="function">
    <text evidence="11">Catalyzes the specific phosphorylation of the 3-hydroxyl group of shikimic acid using ATP as a cosubstrate.</text>
</comment>
<accession>A0A4R3M3M8</accession>
<dbReference type="CDD" id="cd00464">
    <property type="entry name" value="SK"/>
    <property type="match status" value="1"/>
</dbReference>
<feature type="binding site" evidence="11">
    <location>
        <position position="134"/>
    </location>
    <ligand>
        <name>ATP</name>
        <dbReference type="ChEBI" id="CHEBI:30616"/>
    </ligand>
</feature>
<evidence type="ECO:0000256" key="3">
    <source>
        <dbReference type="ARBA" id="ARBA00012154"/>
    </source>
</evidence>
<dbReference type="SUPFAM" id="SSF52540">
    <property type="entry name" value="P-loop containing nucleoside triphosphate hydrolases"/>
    <property type="match status" value="1"/>
</dbReference>
<dbReference type="GO" id="GO:0009073">
    <property type="term" value="P:aromatic amino acid family biosynthetic process"/>
    <property type="evidence" value="ECO:0007669"/>
    <property type="project" value="UniProtKB-KW"/>
</dbReference>
<feature type="binding site" evidence="11">
    <location>
        <begin position="28"/>
        <end position="33"/>
    </location>
    <ligand>
        <name>ATP</name>
        <dbReference type="ChEBI" id="CHEBI:30616"/>
    </ligand>
</feature>
<evidence type="ECO:0000313" key="13">
    <source>
        <dbReference type="Proteomes" id="UP000294664"/>
    </source>
</evidence>
<keyword evidence="4 11" id="KW-0028">Amino-acid biosynthesis</keyword>
<dbReference type="Pfam" id="PF01202">
    <property type="entry name" value="SKI"/>
    <property type="match status" value="1"/>
</dbReference>
<dbReference type="EC" id="2.7.1.71" evidence="3 11"/>
<comment type="cofactor">
    <cofactor evidence="11">
        <name>Mg(2+)</name>
        <dbReference type="ChEBI" id="CHEBI:18420"/>
    </cofactor>
    <text evidence="11">Binds 1 Mg(2+) ion per subunit.</text>
</comment>
<keyword evidence="8 11" id="KW-0067">ATP-binding</keyword>
<organism evidence="12 13">
    <name type="scientific">Aquabacter spiritensis</name>
    <dbReference type="NCBI Taxonomy" id="933073"/>
    <lineage>
        <taxon>Bacteria</taxon>
        <taxon>Pseudomonadati</taxon>
        <taxon>Pseudomonadota</taxon>
        <taxon>Alphaproteobacteria</taxon>
        <taxon>Hyphomicrobiales</taxon>
        <taxon>Xanthobacteraceae</taxon>
        <taxon>Aquabacter</taxon>
    </lineage>
</organism>
<feature type="binding site" evidence="11">
    <location>
        <position position="74"/>
    </location>
    <ligand>
        <name>substrate</name>
    </ligand>
</feature>
<evidence type="ECO:0000256" key="11">
    <source>
        <dbReference type="HAMAP-Rule" id="MF_00109"/>
    </source>
</evidence>
<keyword evidence="11" id="KW-0460">Magnesium</keyword>
<comment type="caution">
    <text evidence="11">Lacks conserved residue(s) required for the propagation of feature annotation.</text>
</comment>
<dbReference type="PRINTS" id="PR01100">
    <property type="entry name" value="SHIKIMTKNASE"/>
</dbReference>
<dbReference type="GO" id="GO:0005524">
    <property type="term" value="F:ATP binding"/>
    <property type="evidence" value="ECO:0007669"/>
    <property type="project" value="UniProtKB-UniRule"/>
</dbReference>
<evidence type="ECO:0000256" key="10">
    <source>
        <dbReference type="ARBA" id="ARBA00048567"/>
    </source>
</evidence>
<dbReference type="AlphaFoldDB" id="A0A4R3M3M8"/>
<feature type="binding site" evidence="11">
    <location>
        <position position="32"/>
    </location>
    <ligand>
        <name>Mg(2+)</name>
        <dbReference type="ChEBI" id="CHEBI:18420"/>
    </ligand>
</feature>
<dbReference type="NCBIfam" id="NF010552">
    <property type="entry name" value="PRK13946.1"/>
    <property type="match status" value="1"/>
</dbReference>
<evidence type="ECO:0000256" key="4">
    <source>
        <dbReference type="ARBA" id="ARBA00022605"/>
    </source>
</evidence>
<dbReference type="Gene3D" id="3.40.50.300">
    <property type="entry name" value="P-loop containing nucleotide triphosphate hydrolases"/>
    <property type="match status" value="1"/>
</dbReference>
<comment type="subcellular location">
    <subcellularLocation>
        <location evidence="11">Cytoplasm</location>
    </subcellularLocation>
</comment>
<evidence type="ECO:0000256" key="1">
    <source>
        <dbReference type="ARBA" id="ARBA00004842"/>
    </source>
</evidence>
<dbReference type="InterPro" id="IPR031322">
    <property type="entry name" value="Shikimate/glucono_kinase"/>
</dbReference>
<proteinExistence type="inferred from homology"/>
<dbReference type="PROSITE" id="PS01128">
    <property type="entry name" value="SHIKIMATE_KINASE"/>
    <property type="match status" value="1"/>
</dbReference>
<evidence type="ECO:0000256" key="6">
    <source>
        <dbReference type="ARBA" id="ARBA00022741"/>
    </source>
</evidence>
<comment type="similarity">
    <text evidence="2 11">Belongs to the shikimate kinase family.</text>
</comment>
<comment type="catalytic activity">
    <reaction evidence="10 11">
        <text>shikimate + ATP = 3-phosphoshikimate + ADP + H(+)</text>
        <dbReference type="Rhea" id="RHEA:13121"/>
        <dbReference type="ChEBI" id="CHEBI:15378"/>
        <dbReference type="ChEBI" id="CHEBI:30616"/>
        <dbReference type="ChEBI" id="CHEBI:36208"/>
        <dbReference type="ChEBI" id="CHEBI:145989"/>
        <dbReference type="ChEBI" id="CHEBI:456216"/>
        <dbReference type="EC" id="2.7.1.71"/>
    </reaction>
</comment>
<dbReference type="InterPro" id="IPR000623">
    <property type="entry name" value="Shikimate_kinase/TSH1"/>
</dbReference>
<keyword evidence="11" id="KW-0479">Metal-binding</keyword>
<keyword evidence="11" id="KW-0963">Cytoplasm</keyword>